<gene>
    <name evidence="1" type="ORF">HT585_09515</name>
</gene>
<protein>
    <submittedName>
        <fullName evidence="1">Uncharacterized protein</fullName>
    </submittedName>
</protein>
<dbReference type="EMBL" id="JABWDU010000002">
    <property type="protein sequence ID" value="NVD39091.1"/>
    <property type="molecule type" value="Genomic_DNA"/>
</dbReference>
<evidence type="ECO:0000313" key="1">
    <source>
        <dbReference type="EMBL" id="NVD39091.1"/>
    </source>
</evidence>
<dbReference type="AlphaFoldDB" id="A0A7Y6UM80"/>
<accession>A0A7Y6UM80</accession>
<name>A0A7Y6UM80_9HYPH</name>
<dbReference type="Proteomes" id="UP000520198">
    <property type="component" value="Unassembled WGS sequence"/>
</dbReference>
<sequence>MKVDILCEGHVIGHSDLEPVDPPMGVAGGHFVPAPEYVPSIHALVIDGDDNVSGEYAELSARSDEYGMLVCAGVYIEDFEETVQEINVTVLGMAHPEYASVFASHALFKAYWGDEA</sequence>
<reference evidence="1 2" key="1">
    <citation type="submission" date="2020-06" db="EMBL/GenBank/DDBJ databases">
        <authorList>
            <person name="Grouzdev D.S."/>
        </authorList>
    </citation>
    <scope>NUCLEOTIDE SEQUENCE [LARGE SCALE GENOMIC DNA]</scope>
    <source>
        <strain evidence="1 2">HO-A22</strain>
    </source>
</reference>
<keyword evidence="2" id="KW-1185">Reference proteome</keyword>
<comment type="caution">
    <text evidence="1">The sequence shown here is derived from an EMBL/GenBank/DDBJ whole genome shotgun (WGS) entry which is preliminary data.</text>
</comment>
<dbReference type="RefSeq" id="WP_176352671.1">
    <property type="nucleotide sequence ID" value="NZ_JABWDU010000002.1"/>
</dbReference>
<proteinExistence type="predicted"/>
<evidence type="ECO:0000313" key="2">
    <source>
        <dbReference type="Proteomes" id="UP000520198"/>
    </source>
</evidence>
<organism evidence="1 2">
    <name type="scientific">Ensifer oleiphilus</name>
    <dbReference type="NCBI Taxonomy" id="2742698"/>
    <lineage>
        <taxon>Bacteria</taxon>
        <taxon>Pseudomonadati</taxon>
        <taxon>Pseudomonadota</taxon>
        <taxon>Alphaproteobacteria</taxon>
        <taxon>Hyphomicrobiales</taxon>
        <taxon>Rhizobiaceae</taxon>
        <taxon>Sinorhizobium/Ensifer group</taxon>
        <taxon>Ensifer</taxon>
    </lineage>
</organism>